<dbReference type="PANTHER" id="PTHR16517:SF7">
    <property type="entry name" value="PROTEIN KING TUBBY"/>
    <property type="match status" value="1"/>
</dbReference>
<dbReference type="PANTHER" id="PTHR16517">
    <property type="entry name" value="TUBBY-RELATED"/>
    <property type="match status" value="1"/>
</dbReference>
<dbReference type="InterPro" id="IPR000007">
    <property type="entry name" value="Tubby_C"/>
</dbReference>
<dbReference type="EMBL" id="JALJOT010000014">
    <property type="protein sequence ID" value="KAK9903608.1"/>
    <property type="molecule type" value="Genomic_DNA"/>
</dbReference>
<keyword evidence="5" id="KW-1185">Reference proteome</keyword>
<evidence type="ECO:0000259" key="3">
    <source>
        <dbReference type="Pfam" id="PF01167"/>
    </source>
</evidence>
<feature type="compositionally biased region" description="Basic and acidic residues" evidence="2">
    <location>
        <begin position="367"/>
        <end position="377"/>
    </location>
</feature>
<dbReference type="SUPFAM" id="SSF54518">
    <property type="entry name" value="Tubby C-terminal domain-like"/>
    <property type="match status" value="1"/>
</dbReference>
<comment type="similarity">
    <text evidence="1">Belongs to the TUB family.</text>
</comment>
<feature type="domain" description="Tubby C-terminal" evidence="3">
    <location>
        <begin position="180"/>
        <end position="512"/>
    </location>
</feature>
<dbReference type="PRINTS" id="PR01573">
    <property type="entry name" value="SUPERTUBBY"/>
</dbReference>
<evidence type="ECO:0000313" key="5">
    <source>
        <dbReference type="Proteomes" id="UP001491310"/>
    </source>
</evidence>
<feature type="region of interest" description="Disordered" evidence="2">
    <location>
        <begin position="272"/>
        <end position="291"/>
    </location>
</feature>
<dbReference type="InterPro" id="IPR025659">
    <property type="entry name" value="Tubby-like_C"/>
</dbReference>
<dbReference type="Proteomes" id="UP001491310">
    <property type="component" value="Unassembled WGS sequence"/>
</dbReference>
<organism evidence="4 5">
    <name type="scientific">Coccomyxa subellipsoidea</name>
    <dbReference type="NCBI Taxonomy" id="248742"/>
    <lineage>
        <taxon>Eukaryota</taxon>
        <taxon>Viridiplantae</taxon>
        <taxon>Chlorophyta</taxon>
        <taxon>core chlorophytes</taxon>
        <taxon>Trebouxiophyceae</taxon>
        <taxon>Trebouxiophyceae incertae sedis</taxon>
        <taxon>Coccomyxaceae</taxon>
        <taxon>Coccomyxa</taxon>
    </lineage>
</organism>
<gene>
    <name evidence="4" type="ORF">WJX75_009993</name>
</gene>
<reference evidence="4 5" key="1">
    <citation type="journal article" date="2024" name="Nat. Commun.">
        <title>Phylogenomics reveals the evolutionary origins of lichenization in chlorophyte algae.</title>
        <authorList>
            <person name="Puginier C."/>
            <person name="Libourel C."/>
            <person name="Otte J."/>
            <person name="Skaloud P."/>
            <person name="Haon M."/>
            <person name="Grisel S."/>
            <person name="Petersen M."/>
            <person name="Berrin J.G."/>
            <person name="Delaux P.M."/>
            <person name="Dal Grande F."/>
            <person name="Keller J."/>
        </authorList>
    </citation>
    <scope>NUCLEOTIDE SEQUENCE [LARGE SCALE GENOMIC DNA]</scope>
    <source>
        <strain evidence="4 5">SAG 216-7</strain>
    </source>
</reference>
<protein>
    <recommendedName>
        <fullName evidence="3">Tubby C-terminal domain-containing protein</fullName>
    </recommendedName>
</protein>
<comment type="caution">
    <text evidence="4">The sequence shown here is derived from an EMBL/GenBank/DDBJ whole genome shotgun (WGS) entry which is preliminary data.</text>
</comment>
<feature type="region of interest" description="Disordered" evidence="2">
    <location>
        <begin position="367"/>
        <end position="411"/>
    </location>
</feature>
<evidence type="ECO:0000313" key="4">
    <source>
        <dbReference type="EMBL" id="KAK9903608.1"/>
    </source>
</evidence>
<evidence type="ECO:0000256" key="2">
    <source>
        <dbReference type="SAM" id="MobiDB-lite"/>
    </source>
</evidence>
<accession>A0ABR2YEJ6</accession>
<sequence>MDVAEHHGFRVGPPGCFAPKESMSSACKQDWFSDASAAAEDAQSEKERLLQTAPVAVKVQRRNLLRCLISWKKHKISPLLGSAPCPAESQVKQVEHSIEQTASLWTSLPEHLLEAILALIKEGQDKDDWAHVQALFQISAVCHVWRRASKRIFFSRPWDSCTTLCHPLQLFSTKVSGLPPAAGGPLLRCFVRREMGSERAVAKFQLFLGSEHNEPDSSKFLMAALLTSRWETVLYFTSDCASAPAAKLQSNIFGTHYDMTMDSSVQPFDKSWAAEGGRERSRSAGGSGRSGSRRESLVEILYKTRLKGFMRPRRMKVALPPATAMDRFSSAEGLAASRAEAAALAASEQDSSDESFGDGLAADLRQRGDQAADRGALDEPTSDPDSPGNGTDTGSESTNASSGASAGMSRPSLWSLSSGFSRAEEWDGREGVQLRNKPPHWNEGLRCWCLNFRGRVKLASVKNFQLILSSDPSKNIVMQFGKVDANTYIMDFDPCVVSTAQAFSIALSTFDTKVLL</sequence>
<dbReference type="Pfam" id="PF01167">
    <property type="entry name" value="Tub"/>
    <property type="match status" value="1"/>
</dbReference>
<proteinExistence type="inferred from homology"/>
<feature type="compositionally biased region" description="Polar residues" evidence="2">
    <location>
        <begin position="388"/>
        <end position="404"/>
    </location>
</feature>
<evidence type="ECO:0000256" key="1">
    <source>
        <dbReference type="ARBA" id="ARBA00007129"/>
    </source>
</evidence>
<name>A0ABR2YEJ6_9CHLO</name>
<dbReference type="Gene3D" id="3.20.90.10">
    <property type="entry name" value="Tubby Protein, Chain A"/>
    <property type="match status" value="1"/>
</dbReference>